<reference evidence="1 2" key="1">
    <citation type="submission" date="2020-08" db="EMBL/GenBank/DDBJ databases">
        <title>Genome sequence of Rhizobiales bacterium strain IZ6.</title>
        <authorList>
            <person name="Nakai R."/>
            <person name="Naganuma T."/>
        </authorList>
    </citation>
    <scope>NUCLEOTIDE SEQUENCE [LARGE SCALE GENOMIC DNA]</scope>
    <source>
        <strain evidence="1 2">IZ6</strain>
    </source>
</reference>
<name>A0A6S6QXR2_9HYPH</name>
<dbReference type="AlphaFoldDB" id="A0A6S6QXR2"/>
<organism evidence="1 2">
    <name type="scientific">Terrihabitans soli</name>
    <dbReference type="NCBI Taxonomy" id="708113"/>
    <lineage>
        <taxon>Bacteria</taxon>
        <taxon>Pseudomonadati</taxon>
        <taxon>Pseudomonadota</taxon>
        <taxon>Alphaproteobacteria</taxon>
        <taxon>Hyphomicrobiales</taxon>
        <taxon>Terrihabitans</taxon>
    </lineage>
</organism>
<sequence>MTTNSSLPTQVQFMIPEDYAKNPRALSVLNDALGITAEEVDKALRYNNAMKVVCTTAQFGVFIILREHRGVQNLVKCLNAKFHPHDSFTDVIDVSARS</sequence>
<evidence type="ECO:0000313" key="2">
    <source>
        <dbReference type="Proteomes" id="UP000515317"/>
    </source>
</evidence>
<proteinExistence type="predicted"/>
<dbReference type="EMBL" id="AP023361">
    <property type="protein sequence ID" value="BCJ91830.1"/>
    <property type="molecule type" value="Genomic_DNA"/>
</dbReference>
<dbReference type="Proteomes" id="UP000515317">
    <property type="component" value="Chromosome"/>
</dbReference>
<dbReference type="RefSeq" id="WP_222875449.1">
    <property type="nucleotide sequence ID" value="NZ_AP023361.1"/>
</dbReference>
<accession>A0A6S6QXR2</accession>
<dbReference type="KEGG" id="tso:IZ6_25650"/>
<protein>
    <submittedName>
        <fullName evidence="1">Uncharacterized protein</fullName>
    </submittedName>
</protein>
<evidence type="ECO:0000313" key="1">
    <source>
        <dbReference type="EMBL" id="BCJ91830.1"/>
    </source>
</evidence>
<gene>
    <name evidence="1" type="ORF">IZ6_25650</name>
</gene>
<keyword evidence="2" id="KW-1185">Reference proteome</keyword>